<accession>A0ABC8QMU1</accession>
<feature type="domain" description="Plastocyanin-like" evidence="3">
    <location>
        <begin position="32"/>
        <end position="145"/>
    </location>
</feature>
<gene>
    <name evidence="4" type="ORF">ILEXP_LOCUS862</name>
</gene>
<organism evidence="4 5">
    <name type="scientific">Ilex paraguariensis</name>
    <name type="common">yerba mate</name>
    <dbReference type="NCBI Taxonomy" id="185542"/>
    <lineage>
        <taxon>Eukaryota</taxon>
        <taxon>Viridiplantae</taxon>
        <taxon>Streptophyta</taxon>
        <taxon>Embryophyta</taxon>
        <taxon>Tracheophyta</taxon>
        <taxon>Spermatophyta</taxon>
        <taxon>Magnoliopsida</taxon>
        <taxon>eudicotyledons</taxon>
        <taxon>Gunneridae</taxon>
        <taxon>Pentapetalae</taxon>
        <taxon>asterids</taxon>
        <taxon>campanulids</taxon>
        <taxon>Aquifoliales</taxon>
        <taxon>Aquifoliaceae</taxon>
        <taxon>Ilex</taxon>
    </lineage>
</organism>
<evidence type="ECO:0000313" key="5">
    <source>
        <dbReference type="Proteomes" id="UP001642360"/>
    </source>
</evidence>
<proteinExistence type="inferred from homology"/>
<keyword evidence="2" id="KW-0732">Signal</keyword>
<evidence type="ECO:0000259" key="3">
    <source>
        <dbReference type="Pfam" id="PF07732"/>
    </source>
</evidence>
<dbReference type="PANTHER" id="PTHR11709">
    <property type="entry name" value="MULTI-COPPER OXIDASE"/>
    <property type="match status" value="1"/>
</dbReference>
<evidence type="ECO:0000313" key="4">
    <source>
        <dbReference type="EMBL" id="CAK9133936.1"/>
    </source>
</evidence>
<dbReference type="CDD" id="cd13849">
    <property type="entry name" value="CuRO_1_LCC_plant"/>
    <property type="match status" value="1"/>
</dbReference>
<sequence length="168" mass="18969">MARRVVYLLACALALLASTLTSAAIVEHSFHVQNLTIQRLCQKRVITAVNGSLPGPRIRVREGDTLVVHVYNLSPYNLTIHWHGIFQLLSGWADGPQYATQCPILPGHSYTYRFTITGQEGTLWWHAHVQWLRATVYGALIIRPRVGRSYPFPKPYREVPIVLGTKVL</sequence>
<dbReference type="Gene3D" id="2.60.40.420">
    <property type="entry name" value="Cupredoxins - blue copper proteins"/>
    <property type="match status" value="1"/>
</dbReference>
<reference evidence="4 5" key="1">
    <citation type="submission" date="2024-02" db="EMBL/GenBank/DDBJ databases">
        <authorList>
            <person name="Vignale AGUSTIN F."/>
            <person name="Sosa J E."/>
            <person name="Modenutti C."/>
        </authorList>
    </citation>
    <scope>NUCLEOTIDE SEQUENCE [LARGE SCALE GENOMIC DNA]</scope>
</reference>
<dbReference type="SUPFAM" id="SSF49503">
    <property type="entry name" value="Cupredoxins"/>
    <property type="match status" value="1"/>
</dbReference>
<evidence type="ECO:0000256" key="2">
    <source>
        <dbReference type="SAM" id="SignalP"/>
    </source>
</evidence>
<evidence type="ECO:0000256" key="1">
    <source>
        <dbReference type="ARBA" id="ARBA00010609"/>
    </source>
</evidence>
<comment type="caution">
    <text evidence="4">The sequence shown here is derived from an EMBL/GenBank/DDBJ whole genome shotgun (WGS) entry which is preliminary data.</text>
</comment>
<protein>
    <recommendedName>
        <fullName evidence="3">Plastocyanin-like domain-containing protein</fullName>
    </recommendedName>
</protein>
<dbReference type="FunFam" id="2.60.40.420:FF:000062">
    <property type="entry name" value="Laccase"/>
    <property type="match status" value="1"/>
</dbReference>
<dbReference type="InterPro" id="IPR011707">
    <property type="entry name" value="Cu-oxidase-like_N"/>
</dbReference>
<comment type="similarity">
    <text evidence="1">Belongs to the multicopper oxidase family.</text>
</comment>
<keyword evidence="5" id="KW-1185">Reference proteome</keyword>
<dbReference type="Proteomes" id="UP001642360">
    <property type="component" value="Unassembled WGS sequence"/>
</dbReference>
<dbReference type="InterPro" id="IPR008972">
    <property type="entry name" value="Cupredoxin"/>
</dbReference>
<name>A0ABC8QMU1_9AQUA</name>
<dbReference type="EMBL" id="CAUOFW020000225">
    <property type="protein sequence ID" value="CAK9133936.1"/>
    <property type="molecule type" value="Genomic_DNA"/>
</dbReference>
<dbReference type="InterPro" id="IPR045087">
    <property type="entry name" value="Cu-oxidase_fam"/>
</dbReference>
<dbReference type="InterPro" id="IPR034288">
    <property type="entry name" value="CuRO_1_LCC"/>
</dbReference>
<dbReference type="AlphaFoldDB" id="A0ABC8QMU1"/>
<feature type="signal peptide" evidence="2">
    <location>
        <begin position="1"/>
        <end position="23"/>
    </location>
</feature>
<dbReference type="Pfam" id="PF07732">
    <property type="entry name" value="Cu-oxidase_3"/>
    <property type="match status" value="1"/>
</dbReference>
<feature type="chain" id="PRO_5044819884" description="Plastocyanin-like domain-containing protein" evidence="2">
    <location>
        <begin position="24"/>
        <end position="168"/>
    </location>
</feature>
<dbReference type="PANTHER" id="PTHR11709:SF9">
    <property type="entry name" value="LACCASE-7"/>
    <property type="match status" value="1"/>
</dbReference>